<dbReference type="GO" id="GO:0000056">
    <property type="term" value="P:ribosomal small subunit export from nucleus"/>
    <property type="evidence" value="ECO:0007669"/>
    <property type="project" value="TreeGrafter"/>
</dbReference>
<dbReference type="GO" id="GO:0005829">
    <property type="term" value="C:cytosol"/>
    <property type="evidence" value="ECO:0007669"/>
    <property type="project" value="TreeGrafter"/>
</dbReference>
<feature type="region of interest" description="Disordered" evidence="2">
    <location>
        <begin position="121"/>
        <end position="141"/>
    </location>
</feature>
<dbReference type="Pfam" id="PF04180">
    <property type="entry name" value="LTV"/>
    <property type="match status" value="1"/>
</dbReference>
<evidence type="ECO:0000313" key="3">
    <source>
        <dbReference type="EMBL" id="GME82059.1"/>
    </source>
</evidence>
<dbReference type="GO" id="GO:0030688">
    <property type="term" value="C:preribosome, small subunit precursor"/>
    <property type="evidence" value="ECO:0007669"/>
    <property type="project" value="TreeGrafter"/>
</dbReference>
<dbReference type="AlphaFoldDB" id="A0A9W6WKW5"/>
<comment type="similarity">
    <text evidence="1">Belongs to the LTV1 family.</text>
</comment>
<evidence type="ECO:0000313" key="4">
    <source>
        <dbReference type="Proteomes" id="UP001165120"/>
    </source>
</evidence>
<dbReference type="GO" id="GO:0005634">
    <property type="term" value="C:nucleus"/>
    <property type="evidence" value="ECO:0007669"/>
    <property type="project" value="TreeGrafter"/>
</dbReference>
<name>A0A9W6WKW5_CANBO</name>
<protein>
    <submittedName>
        <fullName evidence="3">Unnamed protein product</fullName>
    </submittedName>
</protein>
<accession>A0A9W6WKW5</accession>
<dbReference type="PANTHER" id="PTHR21531:SF0">
    <property type="entry name" value="PROTEIN LTV1 HOMOLOG"/>
    <property type="match status" value="1"/>
</dbReference>
<reference evidence="3" key="1">
    <citation type="submission" date="2023-04" db="EMBL/GenBank/DDBJ databases">
        <title>Candida boidinii NBRC 10035.</title>
        <authorList>
            <person name="Ichikawa N."/>
            <person name="Sato H."/>
            <person name="Tonouchi N."/>
        </authorList>
    </citation>
    <scope>NUCLEOTIDE SEQUENCE</scope>
    <source>
        <strain evidence="3">NBRC 10035</strain>
    </source>
</reference>
<evidence type="ECO:0000256" key="1">
    <source>
        <dbReference type="ARBA" id="ARBA00009078"/>
    </source>
</evidence>
<dbReference type="PANTHER" id="PTHR21531">
    <property type="entry name" value="LOW-TEMPERATURE VIABILITY PROTEIN LTV1-RELATED"/>
    <property type="match status" value="1"/>
</dbReference>
<proteinExistence type="inferred from homology"/>
<dbReference type="EMBL" id="BSXN01004929">
    <property type="protein sequence ID" value="GME82059.1"/>
    <property type="molecule type" value="Genomic_DNA"/>
</dbReference>
<gene>
    <name evidence="3" type="ORF">Cboi02_000670600</name>
</gene>
<organism evidence="3 4">
    <name type="scientific">Candida boidinii</name>
    <name type="common">Yeast</name>
    <dbReference type="NCBI Taxonomy" id="5477"/>
    <lineage>
        <taxon>Eukaryota</taxon>
        <taxon>Fungi</taxon>
        <taxon>Dikarya</taxon>
        <taxon>Ascomycota</taxon>
        <taxon>Saccharomycotina</taxon>
        <taxon>Pichiomycetes</taxon>
        <taxon>Pichiales</taxon>
        <taxon>Pichiaceae</taxon>
        <taxon>Ogataea</taxon>
        <taxon>Ogataea/Candida clade</taxon>
    </lineage>
</organism>
<keyword evidence="4" id="KW-1185">Reference proteome</keyword>
<comment type="caution">
    <text evidence="3">The sequence shown here is derived from an EMBL/GenBank/DDBJ whole genome shotgun (WGS) entry which is preliminary data.</text>
</comment>
<dbReference type="InterPro" id="IPR007307">
    <property type="entry name" value="Ltv1"/>
</dbReference>
<sequence length="201" mass="23334">MSKKWIDKKSAKTFALVHRAHEDPLYFSEEASDRVFVEIKKNNKTDANIRLETKDELESDLLNKIKEGEIRKNEGEAAIYGITYDDSNYDYMQHLKPIGNSGTTGVFIPAKENEDELKKNRKGEFKLKETQPEGDRKETKKIITDLLPEDMLPSKETVKYDYQRQQNVPDEISGFKPNLDPDLIEALQALEDEDYLDQQFQ</sequence>
<dbReference type="Proteomes" id="UP001165120">
    <property type="component" value="Unassembled WGS sequence"/>
</dbReference>
<dbReference type="GO" id="GO:0042274">
    <property type="term" value="P:ribosomal small subunit biogenesis"/>
    <property type="evidence" value="ECO:0007669"/>
    <property type="project" value="InterPro"/>
</dbReference>
<evidence type="ECO:0000256" key="2">
    <source>
        <dbReference type="SAM" id="MobiDB-lite"/>
    </source>
</evidence>